<dbReference type="PROSITE" id="PS50109">
    <property type="entry name" value="HIS_KIN"/>
    <property type="match status" value="1"/>
</dbReference>
<evidence type="ECO:0000256" key="6">
    <source>
        <dbReference type="PROSITE-ProRule" id="PRU00169"/>
    </source>
</evidence>
<organism evidence="9 10">
    <name type="scientific">Rhodovastum atsumiense</name>
    <dbReference type="NCBI Taxonomy" id="504468"/>
    <lineage>
        <taxon>Bacteria</taxon>
        <taxon>Pseudomonadati</taxon>
        <taxon>Pseudomonadota</taxon>
        <taxon>Alphaproteobacteria</taxon>
        <taxon>Acetobacterales</taxon>
        <taxon>Acetobacteraceae</taxon>
        <taxon>Rhodovastum</taxon>
    </lineage>
</organism>
<dbReference type="CDD" id="cd00082">
    <property type="entry name" value="HisKA"/>
    <property type="match status" value="1"/>
</dbReference>
<dbReference type="Proteomes" id="UP000325255">
    <property type="component" value="Unassembled WGS sequence"/>
</dbReference>
<feature type="modified residue" description="4-aspartylphosphate" evidence="6">
    <location>
        <position position="395"/>
    </location>
</feature>
<keyword evidence="10" id="KW-1185">Reference proteome</keyword>
<dbReference type="InterPro" id="IPR005467">
    <property type="entry name" value="His_kinase_dom"/>
</dbReference>
<dbReference type="InterPro" id="IPR003661">
    <property type="entry name" value="HisK_dim/P_dom"/>
</dbReference>
<dbReference type="RefSeq" id="WP_150040324.1">
    <property type="nucleotide sequence ID" value="NZ_OW485601.1"/>
</dbReference>
<dbReference type="InterPro" id="IPR036097">
    <property type="entry name" value="HisK_dim/P_sf"/>
</dbReference>
<feature type="domain" description="Histidine kinase" evidence="7">
    <location>
        <begin position="109"/>
        <end position="322"/>
    </location>
</feature>
<dbReference type="InterPro" id="IPR003594">
    <property type="entry name" value="HATPase_dom"/>
</dbReference>
<dbReference type="Gene3D" id="1.10.287.130">
    <property type="match status" value="1"/>
</dbReference>
<keyword evidence="3 6" id="KW-0597">Phosphoprotein</keyword>
<dbReference type="EMBL" id="VWPK01000010">
    <property type="protein sequence ID" value="KAA5612791.1"/>
    <property type="molecule type" value="Genomic_DNA"/>
</dbReference>
<accession>A0A5M6IX18</accession>
<dbReference type="InterPro" id="IPR004358">
    <property type="entry name" value="Sig_transdc_His_kin-like_C"/>
</dbReference>
<dbReference type="InterPro" id="IPR001789">
    <property type="entry name" value="Sig_transdc_resp-reg_receiver"/>
</dbReference>
<dbReference type="SUPFAM" id="SSF52172">
    <property type="entry name" value="CheY-like"/>
    <property type="match status" value="1"/>
</dbReference>
<dbReference type="PRINTS" id="PR00344">
    <property type="entry name" value="BCTRLSENSOR"/>
</dbReference>
<dbReference type="PROSITE" id="PS50110">
    <property type="entry name" value="RESPONSE_REGULATORY"/>
    <property type="match status" value="1"/>
</dbReference>
<evidence type="ECO:0000256" key="4">
    <source>
        <dbReference type="ARBA" id="ARBA00022679"/>
    </source>
</evidence>
<dbReference type="InterPro" id="IPR011006">
    <property type="entry name" value="CheY-like_superfamily"/>
</dbReference>
<dbReference type="Pfam" id="PF02518">
    <property type="entry name" value="HATPase_c"/>
    <property type="match status" value="1"/>
</dbReference>
<sequence>MPGTVTGPLDIAQRLAALEAENHKLRRINQVLMDRVERDMDAPPGNAFSLFQAATALESRVGQRTAELSALTQTLLHEIAERHAMEAALRKAKAEAEQANLGKTRFLAAASHDLHQPLNAARLFLGALAEQVSAGQPAWLVERSVAALDAVDDLLSTLLDIARLDGGAWPVEPASFPVAPLLARLAQEYRPQAQQAGLRLRLVQGSAVLHTDRRLLERVLRNLIGNAIRYTGRGSVLIGCRRRGACASLEVIDTGIGIPEADQQLIFEEFRRLDGAPRPAERGFGLGLAIVERIARLLGLGIEVSSRPGHGSRFAVRVPLGDAAAVPREAPPPPMVATGFPGRLAVVVENDEGVRQAMTALLRGWGCIVVTAASAEAAIGRLEELDQGPDVILADYHLDGGGLGTEAIATLRRRYGDGVPALVVSGDRGEAMRADVRDLGLGFLAKPVAPARLRAMLAHLLPP</sequence>
<dbReference type="FunFam" id="3.30.565.10:FF:000049">
    <property type="entry name" value="Two-component sensor histidine kinase"/>
    <property type="match status" value="1"/>
</dbReference>
<comment type="caution">
    <text evidence="9">The sequence shown here is derived from an EMBL/GenBank/DDBJ whole genome shotgun (WGS) entry which is preliminary data.</text>
</comment>
<evidence type="ECO:0000256" key="2">
    <source>
        <dbReference type="ARBA" id="ARBA00012438"/>
    </source>
</evidence>
<dbReference type="NCBIfam" id="NF041832">
    <property type="entry name" value="near_NosP_CTERM"/>
    <property type="match status" value="1"/>
</dbReference>
<dbReference type="InterPro" id="IPR036890">
    <property type="entry name" value="HATPase_C_sf"/>
</dbReference>
<keyword evidence="4" id="KW-0808">Transferase</keyword>
<comment type="catalytic activity">
    <reaction evidence="1">
        <text>ATP + protein L-histidine = ADP + protein N-phospho-L-histidine.</text>
        <dbReference type="EC" id="2.7.13.3"/>
    </reaction>
</comment>
<dbReference type="GO" id="GO:0009927">
    <property type="term" value="F:histidine phosphotransfer kinase activity"/>
    <property type="evidence" value="ECO:0007669"/>
    <property type="project" value="TreeGrafter"/>
</dbReference>
<dbReference type="CDD" id="cd00156">
    <property type="entry name" value="REC"/>
    <property type="match status" value="1"/>
</dbReference>
<dbReference type="Pfam" id="PF00512">
    <property type="entry name" value="HisKA"/>
    <property type="match status" value="1"/>
</dbReference>
<evidence type="ECO:0000313" key="10">
    <source>
        <dbReference type="Proteomes" id="UP000325255"/>
    </source>
</evidence>
<gene>
    <name evidence="9" type="ORF">F1189_08630</name>
</gene>
<dbReference type="PANTHER" id="PTHR43047">
    <property type="entry name" value="TWO-COMPONENT HISTIDINE PROTEIN KINASE"/>
    <property type="match status" value="1"/>
</dbReference>
<dbReference type="GO" id="GO:0000155">
    <property type="term" value="F:phosphorelay sensor kinase activity"/>
    <property type="evidence" value="ECO:0007669"/>
    <property type="project" value="InterPro"/>
</dbReference>
<evidence type="ECO:0000259" key="7">
    <source>
        <dbReference type="PROSITE" id="PS50109"/>
    </source>
</evidence>
<name>A0A5M6IX18_9PROT</name>
<dbReference type="AlphaFoldDB" id="A0A5M6IX18"/>
<evidence type="ECO:0000256" key="1">
    <source>
        <dbReference type="ARBA" id="ARBA00000085"/>
    </source>
</evidence>
<dbReference type="Gene3D" id="3.40.50.2300">
    <property type="match status" value="1"/>
</dbReference>
<evidence type="ECO:0000256" key="3">
    <source>
        <dbReference type="ARBA" id="ARBA00022553"/>
    </source>
</evidence>
<reference evidence="9 10" key="1">
    <citation type="submission" date="2019-09" db="EMBL/GenBank/DDBJ databases">
        <title>Genome sequence of Rhodovastum atsumiense, a diverse member of the Acetobacteraceae family of non-sulfur purple photosynthetic bacteria.</title>
        <authorList>
            <person name="Meyer T."/>
            <person name="Kyndt J."/>
        </authorList>
    </citation>
    <scope>NUCLEOTIDE SEQUENCE [LARGE SCALE GENOMIC DNA]</scope>
    <source>
        <strain evidence="9 10">DSM 21279</strain>
    </source>
</reference>
<protein>
    <recommendedName>
        <fullName evidence="2">histidine kinase</fullName>
        <ecNumber evidence="2">2.7.13.3</ecNumber>
    </recommendedName>
</protein>
<dbReference type="EC" id="2.7.13.3" evidence="2"/>
<feature type="domain" description="Response regulatory" evidence="8">
    <location>
        <begin position="344"/>
        <end position="461"/>
    </location>
</feature>
<dbReference type="PANTHER" id="PTHR43047:SF9">
    <property type="entry name" value="HISTIDINE KINASE"/>
    <property type="match status" value="1"/>
</dbReference>
<dbReference type="SMART" id="SM00387">
    <property type="entry name" value="HATPase_c"/>
    <property type="match status" value="1"/>
</dbReference>
<keyword evidence="5" id="KW-0418">Kinase</keyword>
<dbReference type="Pfam" id="PF00072">
    <property type="entry name" value="Response_reg"/>
    <property type="match status" value="1"/>
</dbReference>
<dbReference type="OrthoDB" id="5287260at2"/>
<dbReference type="SMART" id="SM00388">
    <property type="entry name" value="HisKA"/>
    <property type="match status" value="1"/>
</dbReference>
<evidence type="ECO:0000313" key="9">
    <source>
        <dbReference type="EMBL" id="KAA5612791.1"/>
    </source>
</evidence>
<proteinExistence type="predicted"/>
<dbReference type="GO" id="GO:0005886">
    <property type="term" value="C:plasma membrane"/>
    <property type="evidence" value="ECO:0007669"/>
    <property type="project" value="TreeGrafter"/>
</dbReference>
<dbReference type="SUPFAM" id="SSF47384">
    <property type="entry name" value="Homodimeric domain of signal transducing histidine kinase"/>
    <property type="match status" value="1"/>
</dbReference>
<dbReference type="Gene3D" id="3.30.565.10">
    <property type="entry name" value="Histidine kinase-like ATPase, C-terminal domain"/>
    <property type="match status" value="1"/>
</dbReference>
<dbReference type="SUPFAM" id="SSF55874">
    <property type="entry name" value="ATPase domain of HSP90 chaperone/DNA topoisomerase II/histidine kinase"/>
    <property type="match status" value="1"/>
</dbReference>
<evidence type="ECO:0000259" key="8">
    <source>
        <dbReference type="PROSITE" id="PS50110"/>
    </source>
</evidence>
<dbReference type="SMART" id="SM00448">
    <property type="entry name" value="REC"/>
    <property type="match status" value="1"/>
</dbReference>
<evidence type="ECO:0000256" key="5">
    <source>
        <dbReference type="ARBA" id="ARBA00022777"/>
    </source>
</evidence>